<evidence type="ECO:0000256" key="1">
    <source>
        <dbReference type="SAM" id="MobiDB-lite"/>
    </source>
</evidence>
<dbReference type="SUPFAM" id="SSF55961">
    <property type="entry name" value="Bet v1-like"/>
    <property type="match status" value="1"/>
</dbReference>
<dbReference type="EMBL" id="OZ023705">
    <property type="protein sequence ID" value="CAK9875452.1"/>
    <property type="molecule type" value="Genomic_DNA"/>
</dbReference>
<protein>
    <recommendedName>
        <fullName evidence="2">Coenzyme Q-binding protein COQ10 START domain-containing protein</fullName>
    </recommendedName>
</protein>
<dbReference type="Gene3D" id="3.30.530.20">
    <property type="match status" value="1"/>
</dbReference>
<feature type="region of interest" description="Disordered" evidence="1">
    <location>
        <begin position="26"/>
        <end position="49"/>
    </location>
</feature>
<proteinExistence type="predicted"/>
<accession>A0ABP1BJW7</accession>
<name>A0ABP1BJW7_9BRYO</name>
<dbReference type="Pfam" id="PF03364">
    <property type="entry name" value="Polyketide_cyc"/>
    <property type="match status" value="1"/>
</dbReference>
<dbReference type="PANTHER" id="PTHR31385:SF16">
    <property type="entry name" value="COENZYME Q-BINDING PROTEIN COQ10 START DOMAIN-CONTAINING PROTEIN"/>
    <property type="match status" value="1"/>
</dbReference>
<sequence length="267" mass="29535">MSLRLFVLRGNSVCCIDRGVVVMGRNRPSSDPFASNRRSPTLQRRRREQRVDDANVVAFRSNPFVATTKGASCRVLGGSDGVPTDCDGSGPAEVSVQRKAGHFEVNGNMSMAVHPDVTYGILVDFENNPKIFKTVSKVEVEHRKDAKMVTQHAHWNLMFWSGTFDMKMRVKEDRSKRAVSFNLDEPGFLKVFNGYWGIEPWIVEGKPMGSKVVVKQEVLPSLVPPGPLGACVSKIMGGQVKAVLEDLLAEGEKVSQRAADINYKELV</sequence>
<dbReference type="Proteomes" id="UP001497522">
    <property type="component" value="Chromosome 4"/>
</dbReference>
<dbReference type="InterPro" id="IPR023393">
    <property type="entry name" value="START-like_dom_sf"/>
</dbReference>
<gene>
    <name evidence="3" type="ORF">CSSPJE1EN2_LOCUS17701</name>
</gene>
<keyword evidence="4" id="KW-1185">Reference proteome</keyword>
<feature type="compositionally biased region" description="Polar residues" evidence="1">
    <location>
        <begin position="27"/>
        <end position="42"/>
    </location>
</feature>
<organism evidence="3 4">
    <name type="scientific">Sphagnum jensenii</name>
    <dbReference type="NCBI Taxonomy" id="128206"/>
    <lineage>
        <taxon>Eukaryota</taxon>
        <taxon>Viridiplantae</taxon>
        <taxon>Streptophyta</taxon>
        <taxon>Embryophyta</taxon>
        <taxon>Bryophyta</taxon>
        <taxon>Sphagnophytina</taxon>
        <taxon>Sphagnopsida</taxon>
        <taxon>Sphagnales</taxon>
        <taxon>Sphagnaceae</taxon>
        <taxon>Sphagnum</taxon>
    </lineage>
</organism>
<evidence type="ECO:0000313" key="3">
    <source>
        <dbReference type="EMBL" id="CAK9875452.1"/>
    </source>
</evidence>
<reference evidence="3" key="1">
    <citation type="submission" date="2024-03" db="EMBL/GenBank/DDBJ databases">
        <authorList>
            <consortium name="ELIXIR-Norway"/>
            <consortium name="Elixir Norway"/>
        </authorList>
    </citation>
    <scope>NUCLEOTIDE SEQUENCE</scope>
</reference>
<dbReference type="PANTHER" id="PTHR31385">
    <property type="entry name" value="PUTATIVE (DUF220)-RELATED"/>
    <property type="match status" value="1"/>
</dbReference>
<dbReference type="InterPro" id="IPR005031">
    <property type="entry name" value="COQ10_START"/>
</dbReference>
<evidence type="ECO:0000313" key="4">
    <source>
        <dbReference type="Proteomes" id="UP001497522"/>
    </source>
</evidence>
<dbReference type="CDD" id="cd07812">
    <property type="entry name" value="SRPBCC"/>
    <property type="match status" value="1"/>
</dbReference>
<feature type="domain" description="Coenzyme Q-binding protein COQ10 START" evidence="2">
    <location>
        <begin position="112"/>
        <end position="220"/>
    </location>
</feature>
<evidence type="ECO:0000259" key="2">
    <source>
        <dbReference type="Pfam" id="PF03364"/>
    </source>
</evidence>